<dbReference type="AlphaFoldDB" id="A0AAJ0G3Z7"/>
<evidence type="ECO:0000313" key="2">
    <source>
        <dbReference type="Proteomes" id="UP001251528"/>
    </source>
</evidence>
<accession>A0AAJ0G3Z7</accession>
<comment type="caution">
    <text evidence="1">The sequence shown here is derived from an EMBL/GenBank/DDBJ whole genome shotgun (WGS) entry which is preliminary data.</text>
</comment>
<organism evidence="1 2">
    <name type="scientific">Conoideocrella luteorostrata</name>
    <dbReference type="NCBI Taxonomy" id="1105319"/>
    <lineage>
        <taxon>Eukaryota</taxon>
        <taxon>Fungi</taxon>
        <taxon>Dikarya</taxon>
        <taxon>Ascomycota</taxon>
        <taxon>Pezizomycotina</taxon>
        <taxon>Sordariomycetes</taxon>
        <taxon>Hypocreomycetidae</taxon>
        <taxon>Hypocreales</taxon>
        <taxon>Clavicipitaceae</taxon>
        <taxon>Conoideocrella</taxon>
    </lineage>
</organism>
<reference evidence="1" key="1">
    <citation type="submission" date="2023-06" db="EMBL/GenBank/DDBJ databases">
        <title>Conoideocrella luteorostrata (Hypocreales: Clavicipitaceae), a potential biocontrol fungus for elongate hemlock scale in United States Christmas tree production areas.</title>
        <authorList>
            <person name="Barrett H."/>
            <person name="Lovett B."/>
            <person name="Macias A.M."/>
            <person name="Stajich J.E."/>
            <person name="Kasson M.T."/>
        </authorList>
    </citation>
    <scope>NUCLEOTIDE SEQUENCE</scope>
    <source>
        <strain evidence="1">ARSEF 14590</strain>
    </source>
</reference>
<keyword evidence="2" id="KW-1185">Reference proteome</keyword>
<name>A0AAJ0G3Z7_9HYPO</name>
<protein>
    <submittedName>
        <fullName evidence="1">Uncharacterized protein</fullName>
    </submittedName>
</protein>
<dbReference type="EMBL" id="JASWJB010000005">
    <property type="protein sequence ID" value="KAK2616553.1"/>
    <property type="molecule type" value="Genomic_DNA"/>
</dbReference>
<gene>
    <name evidence="1" type="ORF">QQS21_000596</name>
</gene>
<evidence type="ECO:0000313" key="1">
    <source>
        <dbReference type="EMBL" id="KAK2616553.1"/>
    </source>
</evidence>
<proteinExistence type="predicted"/>
<sequence length="276" mass="31321">MNSSFRLFHETTKLRVTFHMSSRSDLDTVTLRSKSDLLDHNLMASYYDGTLQQRQGILRIPRYIGDLLAAKTYDRTQLDMKHYRGMYITKECIQVVSSKCILQYSTLKQRKSILSRIQPGQHIKRQGNHRCLVANIHMHQDRKPVLPLGKQAFTKQLSKHTLVACSGFFGVVSKGPTNHQSGRLFKNTLGNQVGKRRLYLLHVFRITHVGFEEHNATMPAGLDGLDSVQSRHDRQAAAKEFALRLFRSQVFLCWCRSDLLGLGRGGIAENAGILGA</sequence>
<dbReference type="Proteomes" id="UP001251528">
    <property type="component" value="Unassembled WGS sequence"/>
</dbReference>